<organism evidence="8 9">
    <name type="scientific">Polychaeton citri CBS 116435</name>
    <dbReference type="NCBI Taxonomy" id="1314669"/>
    <lineage>
        <taxon>Eukaryota</taxon>
        <taxon>Fungi</taxon>
        <taxon>Dikarya</taxon>
        <taxon>Ascomycota</taxon>
        <taxon>Pezizomycotina</taxon>
        <taxon>Dothideomycetes</taxon>
        <taxon>Dothideomycetidae</taxon>
        <taxon>Capnodiales</taxon>
        <taxon>Capnodiaceae</taxon>
        <taxon>Polychaeton</taxon>
    </lineage>
</organism>
<keyword evidence="2" id="KW-0963">Cytoplasm</keyword>
<feature type="compositionally biased region" description="Polar residues" evidence="5">
    <location>
        <begin position="8"/>
        <end position="23"/>
    </location>
</feature>
<dbReference type="Pfam" id="PF06657">
    <property type="entry name" value="Cep57_MT_bd"/>
    <property type="match status" value="1"/>
</dbReference>
<feature type="region of interest" description="Disordered" evidence="5">
    <location>
        <begin position="916"/>
        <end position="963"/>
    </location>
</feature>
<evidence type="ECO:0000313" key="8">
    <source>
        <dbReference type="EMBL" id="KAF2717999.1"/>
    </source>
</evidence>
<comment type="caution">
    <text evidence="8">The sequence shown here is derived from an EMBL/GenBank/DDBJ whole genome shotgun (WGS) entry which is preliminary data.</text>
</comment>
<gene>
    <name evidence="8" type="ORF">K431DRAFT_349091</name>
</gene>
<evidence type="ECO:0000256" key="4">
    <source>
        <dbReference type="SAM" id="Coils"/>
    </source>
</evidence>
<keyword evidence="9" id="KW-1185">Reference proteome</keyword>
<dbReference type="Proteomes" id="UP000799441">
    <property type="component" value="Unassembled WGS sequence"/>
</dbReference>
<dbReference type="InterPro" id="IPR025925">
    <property type="entry name" value="PPC89_CLD"/>
</dbReference>
<feature type="domain" description="Cep57 centrosome microtubule-binding" evidence="6">
    <location>
        <begin position="806"/>
        <end position="882"/>
    </location>
</feature>
<keyword evidence="4" id="KW-0175">Coiled coil</keyword>
<feature type="compositionally biased region" description="Polar residues" evidence="5">
    <location>
        <begin position="183"/>
        <end position="192"/>
    </location>
</feature>
<feature type="region of interest" description="Disordered" evidence="5">
    <location>
        <begin position="170"/>
        <end position="192"/>
    </location>
</feature>
<feature type="compositionally biased region" description="Polar residues" evidence="5">
    <location>
        <begin position="653"/>
        <end position="666"/>
    </location>
</feature>
<evidence type="ECO:0000256" key="2">
    <source>
        <dbReference type="ARBA" id="ARBA00022490"/>
    </source>
</evidence>
<name>A0A9P4Q1H0_9PEZI</name>
<evidence type="ECO:0000256" key="5">
    <source>
        <dbReference type="SAM" id="MobiDB-lite"/>
    </source>
</evidence>
<evidence type="ECO:0000259" key="6">
    <source>
        <dbReference type="Pfam" id="PF06657"/>
    </source>
</evidence>
<feature type="region of interest" description="Disordered" evidence="5">
    <location>
        <begin position="702"/>
        <end position="744"/>
    </location>
</feature>
<dbReference type="InterPro" id="IPR024957">
    <property type="entry name" value="Cep57_MT-bd_dom"/>
</dbReference>
<dbReference type="GO" id="GO:0005815">
    <property type="term" value="C:microtubule organizing center"/>
    <property type="evidence" value="ECO:0007669"/>
    <property type="project" value="UniProtKB-SubCell"/>
</dbReference>
<reference evidence="8" key="1">
    <citation type="journal article" date="2020" name="Stud. Mycol.">
        <title>101 Dothideomycetes genomes: a test case for predicting lifestyles and emergence of pathogens.</title>
        <authorList>
            <person name="Haridas S."/>
            <person name="Albert R."/>
            <person name="Binder M."/>
            <person name="Bloem J."/>
            <person name="Labutti K."/>
            <person name="Salamov A."/>
            <person name="Andreopoulos B."/>
            <person name="Baker S."/>
            <person name="Barry K."/>
            <person name="Bills G."/>
            <person name="Bluhm B."/>
            <person name="Cannon C."/>
            <person name="Castanera R."/>
            <person name="Culley D."/>
            <person name="Daum C."/>
            <person name="Ezra D."/>
            <person name="Gonzalez J."/>
            <person name="Henrissat B."/>
            <person name="Kuo A."/>
            <person name="Liang C."/>
            <person name="Lipzen A."/>
            <person name="Lutzoni F."/>
            <person name="Magnuson J."/>
            <person name="Mondo S."/>
            <person name="Nolan M."/>
            <person name="Ohm R."/>
            <person name="Pangilinan J."/>
            <person name="Park H.-J."/>
            <person name="Ramirez L."/>
            <person name="Alfaro M."/>
            <person name="Sun H."/>
            <person name="Tritt A."/>
            <person name="Yoshinaga Y."/>
            <person name="Zwiers L.-H."/>
            <person name="Turgeon B."/>
            <person name="Goodwin S."/>
            <person name="Spatafora J."/>
            <person name="Crous P."/>
            <person name="Grigoriev I."/>
        </authorList>
    </citation>
    <scope>NUCLEOTIDE SEQUENCE</scope>
    <source>
        <strain evidence="8">CBS 116435</strain>
    </source>
</reference>
<dbReference type="GO" id="GO:0008017">
    <property type="term" value="F:microtubule binding"/>
    <property type="evidence" value="ECO:0007669"/>
    <property type="project" value="InterPro"/>
</dbReference>
<accession>A0A9P4Q1H0</accession>
<feature type="compositionally biased region" description="Acidic residues" evidence="5">
    <location>
        <begin position="938"/>
        <end position="963"/>
    </location>
</feature>
<keyword evidence="3" id="KW-0206">Cytoskeleton</keyword>
<feature type="region of interest" description="Disordered" evidence="5">
    <location>
        <begin position="438"/>
        <end position="500"/>
    </location>
</feature>
<evidence type="ECO:0000256" key="3">
    <source>
        <dbReference type="ARBA" id="ARBA00023212"/>
    </source>
</evidence>
<feature type="domain" description="PPC89 centrosome localisation" evidence="7">
    <location>
        <begin position="346"/>
        <end position="402"/>
    </location>
</feature>
<evidence type="ECO:0008006" key="10">
    <source>
        <dbReference type="Google" id="ProtNLM"/>
    </source>
</evidence>
<dbReference type="OrthoDB" id="76453at2759"/>
<evidence type="ECO:0000313" key="9">
    <source>
        <dbReference type="Proteomes" id="UP000799441"/>
    </source>
</evidence>
<evidence type="ECO:0000256" key="1">
    <source>
        <dbReference type="ARBA" id="ARBA00004267"/>
    </source>
</evidence>
<protein>
    <recommendedName>
        <fullName evidence="10">Cep57 centrosome microtubule-binding domain-containing protein</fullName>
    </recommendedName>
</protein>
<comment type="subcellular location">
    <subcellularLocation>
        <location evidence="1">Cytoplasm</location>
        <location evidence="1">Cytoskeleton</location>
        <location evidence="1">Microtubule organizing center</location>
    </subcellularLocation>
</comment>
<feature type="region of interest" description="Disordered" evidence="5">
    <location>
        <begin position="1"/>
        <end position="32"/>
    </location>
</feature>
<feature type="coiled-coil region" evidence="4">
    <location>
        <begin position="279"/>
        <end position="430"/>
    </location>
</feature>
<dbReference type="EMBL" id="MU003832">
    <property type="protein sequence ID" value="KAF2717999.1"/>
    <property type="molecule type" value="Genomic_DNA"/>
</dbReference>
<feature type="region of interest" description="Disordered" evidence="5">
    <location>
        <begin position="646"/>
        <end position="666"/>
    </location>
</feature>
<feature type="compositionally biased region" description="Polar residues" evidence="5">
    <location>
        <begin position="559"/>
        <end position="569"/>
    </location>
</feature>
<proteinExistence type="predicted"/>
<feature type="compositionally biased region" description="Basic and acidic residues" evidence="5">
    <location>
        <begin position="438"/>
        <end position="467"/>
    </location>
</feature>
<dbReference type="PANTHER" id="PTHR19336:SF9">
    <property type="entry name" value="SPINDLE POLE BODY PROTEIN PPC89"/>
    <property type="match status" value="1"/>
</dbReference>
<dbReference type="Pfam" id="PF14197">
    <property type="entry name" value="Cep57_CLD_2"/>
    <property type="match status" value="1"/>
</dbReference>
<evidence type="ECO:0000259" key="7">
    <source>
        <dbReference type="Pfam" id="PF14197"/>
    </source>
</evidence>
<feature type="compositionally biased region" description="Polar residues" evidence="5">
    <location>
        <begin position="484"/>
        <end position="496"/>
    </location>
</feature>
<dbReference type="PANTHER" id="PTHR19336">
    <property type="entry name" value="UNCHARACTERIZED DUF1167"/>
    <property type="match status" value="1"/>
</dbReference>
<dbReference type="AlphaFoldDB" id="A0A9P4Q1H0"/>
<feature type="region of interest" description="Disordered" evidence="5">
    <location>
        <begin position="530"/>
        <end position="580"/>
    </location>
</feature>
<sequence>MAGATSRARMTSELNQLRVSSPNPDDFATAHSTNSFDAEHEAIHSTIQFDNGTSQSAFPTYPPAATALDHDISEGSIELGRGIKQPKDFENDVSSSFRFKMGDDSIYSLTTTPPLLPKDAQRRTSNKEANIGSVRDSMAKRTASGAKHRTLSEAIKKTVPEANLSHTSKDFIQHPIPPRTRNSRFSSRQASGHRNNVDVDYVNNATASWTAHTGQSFALPDMSNIMDLLGDKSKNTTPAAARVAKRSRFSSASYKPNMEYAEIESVPIPEDEKAIYTSLQILREKVAQLELEKSEALTRAEEQRDEIIRLSNEVEAERRLRKADSALGSDDGSNAEERWRLEKAKMQANIKSLQERLDRSDRKVSNADIAVKRMAKERDNVLAHFSLENEDLKAENDELREACGTLTLQNEDLQQENQQLHVENESLRLKLAVAAAKDTTESRHREIRDSGVRTRLETRERQGDGRGRFSSLDLTDGQKMDRTATATHTHQASKTASSKEKLDTITNGLDGVPAGFVELVVRLWANAQGESEASRDAPSASQPPARNSSRSCSQRRESTFTVGDSTPLNTEDDHSTQMSLTRHARDTLGKMFLPSPGKGAYQRHDETKDVTHLTDLDINLMDNVRKTIEDERKEAQHQKRYPSASLFHDHGNTVRSIGKDNTQPKLKSSMKDLTANLTGHTRRASLGAEKFDDLIKAAKTVRVQSPHVSDEPGHQEQTGDVGDLSVFSNTSRRRRRAAATQGDGETSAFIVPDITLHTSTPVPKLRHVQSSHDPKSCTQCPHDGTEIDIPVHVPVNERDVGDRTDATIRPVLAPADALGKVLKQLQDEVVHLKLLKAQQDLLYNQHDPALSRRRRESVFAKIQDLCKEIERKSQQIYDLNDVLCEKINQKPGGDDGRKSVPQMTEEEIEETLQSIGIDPAEVSGRIGRSAPSGLDGVGDYEGDETEDLPWEGLSDIESETEQR</sequence>
<dbReference type="InterPro" id="IPR051756">
    <property type="entry name" value="Centrosomal_MT-associated"/>
</dbReference>
<feature type="compositionally biased region" description="Polar residues" evidence="5">
    <location>
        <begin position="539"/>
        <end position="552"/>
    </location>
</feature>